<dbReference type="InterPro" id="IPR011992">
    <property type="entry name" value="EF-hand-dom_pair"/>
</dbReference>
<feature type="domain" description="PI-PLC Y-box" evidence="12">
    <location>
        <begin position="510"/>
        <end position="597"/>
    </location>
</feature>
<dbReference type="PRINTS" id="PR00390">
    <property type="entry name" value="PHPHLIPASEC"/>
</dbReference>
<dbReference type="InterPro" id="IPR015359">
    <property type="entry name" value="PLC_EF-hand-like"/>
</dbReference>
<dbReference type="SMART" id="SM00148">
    <property type="entry name" value="PLCXc"/>
    <property type="match status" value="1"/>
</dbReference>
<dbReference type="PROSITE" id="PS50004">
    <property type="entry name" value="C2"/>
    <property type="match status" value="1"/>
</dbReference>
<dbReference type="Pfam" id="PF00388">
    <property type="entry name" value="PI-PLC-X"/>
    <property type="match status" value="1"/>
</dbReference>
<dbReference type="SMART" id="SM00149">
    <property type="entry name" value="PLCYc"/>
    <property type="match status" value="1"/>
</dbReference>
<dbReference type="Gene3D" id="2.30.29.30">
    <property type="entry name" value="Pleckstrin-homology domain (PH domain)/Phosphotyrosine-binding domain (PTB)"/>
    <property type="match status" value="1"/>
</dbReference>
<dbReference type="PROSITE" id="PS50008">
    <property type="entry name" value="PIPLC_Y_DOMAIN"/>
    <property type="match status" value="1"/>
</dbReference>
<dbReference type="Pfam" id="PF00168">
    <property type="entry name" value="C2"/>
    <property type="match status" value="1"/>
</dbReference>
<dbReference type="Pfam" id="PF00387">
    <property type="entry name" value="PI-PLC-Y"/>
    <property type="match status" value="1"/>
</dbReference>
<dbReference type="InterPro" id="IPR001192">
    <property type="entry name" value="PI-PLC_fam"/>
</dbReference>
<accession>A0A8B6FRC2</accession>
<feature type="domain" description="PH" evidence="10">
    <location>
        <begin position="39"/>
        <end position="147"/>
    </location>
</feature>
<evidence type="ECO:0000256" key="7">
    <source>
        <dbReference type="ARBA" id="ARBA00023224"/>
    </source>
</evidence>
<dbReference type="PROSITE" id="PS50007">
    <property type="entry name" value="PIPLC_X_DOMAIN"/>
    <property type="match status" value="1"/>
</dbReference>
<dbReference type="FunFam" id="3.20.20.190:FF:000039">
    <property type="entry name" value="Phosphoinositide phospholipase C"/>
    <property type="match status" value="1"/>
</dbReference>
<dbReference type="GO" id="GO:0016042">
    <property type="term" value="P:lipid catabolic process"/>
    <property type="evidence" value="ECO:0007669"/>
    <property type="project" value="UniProtKB-KW"/>
</dbReference>
<dbReference type="PANTHER" id="PTHR10336:SF209">
    <property type="entry name" value="PHOSPHOINOSITIDE PHOSPHOLIPASE C"/>
    <property type="match status" value="1"/>
</dbReference>
<comment type="caution">
    <text evidence="13">The sequence shown here is derived from an EMBL/GenBank/DDBJ whole genome shotgun (WGS) entry which is preliminary data.</text>
</comment>
<evidence type="ECO:0000256" key="1">
    <source>
        <dbReference type="ARBA" id="ARBA00004496"/>
    </source>
</evidence>
<comment type="subcellular location">
    <subcellularLocation>
        <location evidence="1">Cytoplasm</location>
    </subcellularLocation>
</comment>
<dbReference type="Proteomes" id="UP000596742">
    <property type="component" value="Unassembled WGS sequence"/>
</dbReference>
<dbReference type="SUPFAM" id="SSF51695">
    <property type="entry name" value="PLC-like phosphodiesterases"/>
    <property type="match status" value="1"/>
</dbReference>
<dbReference type="CDD" id="cd08558">
    <property type="entry name" value="PI-PLCc_eukaryota"/>
    <property type="match status" value="1"/>
</dbReference>
<keyword evidence="3" id="KW-0963">Cytoplasm</keyword>
<dbReference type="SMART" id="SM00239">
    <property type="entry name" value="C2"/>
    <property type="match status" value="1"/>
</dbReference>
<dbReference type="AlphaFoldDB" id="A0A8B6FRC2"/>
<evidence type="ECO:0000313" key="14">
    <source>
        <dbReference type="Proteomes" id="UP000596742"/>
    </source>
</evidence>
<dbReference type="OrthoDB" id="269822at2759"/>
<evidence type="ECO:0000259" key="11">
    <source>
        <dbReference type="PROSITE" id="PS50004"/>
    </source>
</evidence>
<comment type="catalytic activity">
    <reaction evidence="8">
        <text>a 1,2-diacyl-sn-glycero-3-phospho-(1D-myo-inositol-4,5-bisphosphate) + H2O = 1D-myo-inositol 1,4,5-trisphosphate + a 1,2-diacyl-sn-glycerol + H(+)</text>
        <dbReference type="Rhea" id="RHEA:33179"/>
        <dbReference type="ChEBI" id="CHEBI:15377"/>
        <dbReference type="ChEBI" id="CHEBI:15378"/>
        <dbReference type="ChEBI" id="CHEBI:17815"/>
        <dbReference type="ChEBI" id="CHEBI:58456"/>
        <dbReference type="ChEBI" id="CHEBI:203600"/>
        <dbReference type="EC" id="3.1.4.11"/>
    </reaction>
</comment>
<dbReference type="InterPro" id="IPR001849">
    <property type="entry name" value="PH_domain"/>
</dbReference>
<keyword evidence="6 8" id="KW-0443">Lipid metabolism</keyword>
<dbReference type="EMBL" id="UYJE01007255">
    <property type="protein sequence ID" value="VDI53076.1"/>
    <property type="molecule type" value="Genomic_DNA"/>
</dbReference>
<dbReference type="Gene3D" id="2.60.40.150">
    <property type="entry name" value="C2 domain"/>
    <property type="match status" value="1"/>
</dbReference>
<keyword evidence="4 8" id="KW-0378">Hydrolase</keyword>
<dbReference type="InterPro" id="IPR011993">
    <property type="entry name" value="PH-like_dom_sf"/>
</dbReference>
<evidence type="ECO:0000313" key="13">
    <source>
        <dbReference type="EMBL" id="VDI53076.1"/>
    </source>
</evidence>
<gene>
    <name evidence="13" type="ORF">MGAL_10B037915</name>
</gene>
<evidence type="ECO:0000256" key="6">
    <source>
        <dbReference type="ARBA" id="ARBA00023098"/>
    </source>
</evidence>
<dbReference type="InterPro" id="IPR035892">
    <property type="entry name" value="C2_domain_sf"/>
</dbReference>
<dbReference type="InterPro" id="IPR000008">
    <property type="entry name" value="C2_dom"/>
</dbReference>
<evidence type="ECO:0000256" key="9">
    <source>
        <dbReference type="SAM" id="MobiDB-lite"/>
    </source>
</evidence>
<evidence type="ECO:0000259" key="10">
    <source>
        <dbReference type="PROSITE" id="PS50003"/>
    </source>
</evidence>
<dbReference type="Gene3D" id="3.20.20.190">
    <property type="entry name" value="Phosphatidylinositol (PI) phosphodiesterase"/>
    <property type="match status" value="1"/>
</dbReference>
<evidence type="ECO:0000259" key="12">
    <source>
        <dbReference type="PROSITE" id="PS50008"/>
    </source>
</evidence>
<keyword evidence="7" id="KW-0807">Transducer</keyword>
<evidence type="ECO:0000256" key="8">
    <source>
        <dbReference type="RuleBase" id="RU361133"/>
    </source>
</evidence>
<keyword evidence="14" id="KW-1185">Reference proteome</keyword>
<proteinExistence type="predicted"/>
<dbReference type="SMART" id="SM00233">
    <property type="entry name" value="PH"/>
    <property type="match status" value="1"/>
</dbReference>
<sequence length="763" mass="87097">MACTRGEEEHYTIPDEKYYDALKKKLLPALKEFVDRILKALSEGMVLHKIKDGGILYPRKFILDTQNMKLRYTGSEKKFRKKKTSWDLSNIREVREGEKDYAKRLEPFDRGRCIAVIFGANHHTLHLLTESKPERDMWLKGLRFAQNMEQYMDQKEQTDKYPFFLTSILHALKKILCALKADTNKGIGERSTLDSEEFVHFYHSVTERIEIEEIFLKYDGGKGYFSADDLQRFMKEQQKENVSEDQAKEYIAAYEPQKNMQLEDQMSLIGFRCFLCSKDQQIFKPAHTRVYQDMNRPVTHYFVNSSHNTYLAEDQLKGPSKVEAYITALSNGCRCVELDCWDGPDDEPVIYHGYTLTSKILFHDVISAIKEYAFQASPYPVILSIENHCSVKQQAVMANKINAIFGDLLYAPEEPPATIPSPSDLMGKIILKGKRLATVGNAVPENEEEHEVSDEDEAAEVQDATTQEKERAPKKKSKLKLSPKFSAAIGMKAVSYKGIEETLATDGMFASIGENKVLKIIDHDPEGLNKLSQKLFVRTYPAGSRTDSSNYNPTPMWNVGCQVVALNFQTGGEPLQLNHGKFMDNGGCGYILKPQFLLSSDKFGIVTEKIKNPKRRKLIVKIISAYQIPKPNNSKKGEIIDPFVKIEIHGVKSDQQSVKTSVKNNNGFKPRWDEVVRFKISVPELALVRLVIYDHDRYLDDFIGYNVVPVLSMQEGYRHIPLFSKNGDKMPQALMQLNEAVMPSMNKHMLAKEPLKCAIYKRA</sequence>
<feature type="region of interest" description="Disordered" evidence="9">
    <location>
        <begin position="444"/>
        <end position="477"/>
    </location>
</feature>
<protein>
    <recommendedName>
        <fullName evidence="2 8">Phosphoinositide phospholipase C</fullName>
        <ecNumber evidence="2 8">3.1.4.11</ecNumber>
    </recommendedName>
</protein>
<reference evidence="13" key="1">
    <citation type="submission" date="2018-11" db="EMBL/GenBank/DDBJ databases">
        <authorList>
            <person name="Alioto T."/>
            <person name="Alioto T."/>
        </authorList>
    </citation>
    <scope>NUCLEOTIDE SEQUENCE</scope>
</reference>
<organism evidence="13 14">
    <name type="scientific">Mytilus galloprovincialis</name>
    <name type="common">Mediterranean mussel</name>
    <dbReference type="NCBI Taxonomy" id="29158"/>
    <lineage>
        <taxon>Eukaryota</taxon>
        <taxon>Metazoa</taxon>
        <taxon>Spiralia</taxon>
        <taxon>Lophotrochozoa</taxon>
        <taxon>Mollusca</taxon>
        <taxon>Bivalvia</taxon>
        <taxon>Autobranchia</taxon>
        <taxon>Pteriomorphia</taxon>
        <taxon>Mytilida</taxon>
        <taxon>Mytiloidea</taxon>
        <taxon>Mytilidae</taxon>
        <taxon>Mytilinae</taxon>
        <taxon>Mytilus</taxon>
    </lineage>
</organism>
<dbReference type="InterPro" id="IPR001711">
    <property type="entry name" value="PLipase_C_Pinositol-sp_Y"/>
</dbReference>
<dbReference type="SUPFAM" id="SSF49562">
    <property type="entry name" value="C2 domain (Calcium/lipid-binding domain, CaLB)"/>
    <property type="match status" value="1"/>
</dbReference>
<dbReference type="Gene3D" id="1.10.238.10">
    <property type="entry name" value="EF-hand"/>
    <property type="match status" value="1"/>
</dbReference>
<dbReference type="PROSITE" id="PS50003">
    <property type="entry name" value="PH_DOMAIN"/>
    <property type="match status" value="1"/>
</dbReference>
<dbReference type="GO" id="GO:0004435">
    <property type="term" value="F:phosphatidylinositol-4,5-bisphosphate phospholipase C activity"/>
    <property type="evidence" value="ECO:0007669"/>
    <property type="project" value="UniProtKB-EC"/>
</dbReference>
<dbReference type="CDD" id="cd00275">
    <property type="entry name" value="C2_PLC_like"/>
    <property type="match status" value="1"/>
</dbReference>
<dbReference type="InterPro" id="IPR017946">
    <property type="entry name" value="PLC-like_Pdiesterase_TIM-brl"/>
</dbReference>
<dbReference type="PANTHER" id="PTHR10336">
    <property type="entry name" value="PHOSPHOINOSITIDE-SPECIFIC PHOSPHOLIPASE C FAMILY PROTEIN"/>
    <property type="match status" value="1"/>
</dbReference>
<dbReference type="GO" id="GO:0035556">
    <property type="term" value="P:intracellular signal transduction"/>
    <property type="evidence" value="ECO:0007669"/>
    <property type="project" value="InterPro"/>
</dbReference>
<dbReference type="FunFam" id="1.10.238.10:FF:000005">
    <property type="entry name" value="Phosphoinositide phospholipase C"/>
    <property type="match status" value="1"/>
</dbReference>
<feature type="domain" description="C2" evidence="11">
    <location>
        <begin position="599"/>
        <end position="724"/>
    </location>
</feature>
<dbReference type="GO" id="GO:0005737">
    <property type="term" value="C:cytoplasm"/>
    <property type="evidence" value="ECO:0007669"/>
    <property type="project" value="UniProtKB-SubCell"/>
</dbReference>
<evidence type="ECO:0000256" key="5">
    <source>
        <dbReference type="ARBA" id="ARBA00022963"/>
    </source>
</evidence>
<dbReference type="Pfam" id="PF09279">
    <property type="entry name" value="EF-hand_like"/>
    <property type="match status" value="1"/>
</dbReference>
<evidence type="ECO:0000256" key="2">
    <source>
        <dbReference type="ARBA" id="ARBA00012368"/>
    </source>
</evidence>
<dbReference type="SUPFAM" id="SSF50729">
    <property type="entry name" value="PH domain-like"/>
    <property type="match status" value="1"/>
</dbReference>
<evidence type="ECO:0000256" key="4">
    <source>
        <dbReference type="ARBA" id="ARBA00022801"/>
    </source>
</evidence>
<keyword evidence="5 8" id="KW-0442">Lipid degradation</keyword>
<feature type="compositionally biased region" description="Acidic residues" evidence="9">
    <location>
        <begin position="445"/>
        <end position="460"/>
    </location>
</feature>
<name>A0A8B6FRC2_MYTGA</name>
<dbReference type="EC" id="3.1.4.11" evidence="2 8"/>
<evidence type="ECO:0000256" key="3">
    <source>
        <dbReference type="ARBA" id="ARBA00022490"/>
    </source>
</evidence>
<dbReference type="InterPro" id="IPR000909">
    <property type="entry name" value="PLipase_C_PInositol-sp_X_dom"/>
</dbReference>
<dbReference type="SUPFAM" id="SSF47473">
    <property type="entry name" value="EF-hand"/>
    <property type="match status" value="1"/>
</dbReference>